<dbReference type="RefSeq" id="WP_023271673.1">
    <property type="nucleotide sequence ID" value="NZ_KI530712.1"/>
</dbReference>
<reference evidence="1 2" key="1">
    <citation type="submission" date="2013-10" db="EMBL/GenBank/DDBJ databases">
        <title>The Genome Sequence of Acinetobacter nectaris CIP 110549.</title>
        <authorList>
            <consortium name="The Broad Institute Genomics Platform"/>
            <consortium name="The Broad Institute Genome Sequencing Center for Infectious Disease"/>
            <person name="Cerqueira G."/>
            <person name="Feldgarden M."/>
            <person name="Courvalin P."/>
            <person name="Grillot-Courvalin C."/>
            <person name="Clermont D."/>
            <person name="Rocha E."/>
            <person name="Yoon E.-J."/>
            <person name="Nemec A."/>
            <person name="Young S.K."/>
            <person name="Zeng Q."/>
            <person name="Gargeya S."/>
            <person name="Fitzgerald M."/>
            <person name="Abouelleil A."/>
            <person name="Alvarado L."/>
            <person name="Berlin A.M."/>
            <person name="Chapman S.B."/>
            <person name="Gainer-Dewar J."/>
            <person name="Goldberg J."/>
            <person name="Gnerre S."/>
            <person name="Griggs A."/>
            <person name="Gujja S."/>
            <person name="Hansen M."/>
            <person name="Howarth C."/>
            <person name="Imamovic A."/>
            <person name="Ireland A."/>
            <person name="Larimer J."/>
            <person name="McCowan C."/>
            <person name="Murphy C."/>
            <person name="Pearson M."/>
            <person name="Poon T.W."/>
            <person name="Priest M."/>
            <person name="Roberts A."/>
            <person name="Saif S."/>
            <person name="Shea T."/>
            <person name="Sykes S."/>
            <person name="Wortman J."/>
            <person name="Nusbaum C."/>
            <person name="Birren B."/>
        </authorList>
    </citation>
    <scope>NUCLEOTIDE SEQUENCE [LARGE SCALE GENOMIC DNA]</scope>
    <source>
        <strain evidence="1 2">CIP 110549</strain>
    </source>
</reference>
<name>V2TZ32_9GAMM</name>
<organism evidence="1 2">
    <name type="scientific">Acinetobacter nectaris CIP 110549</name>
    <dbReference type="NCBI Taxonomy" id="1392540"/>
    <lineage>
        <taxon>Bacteria</taxon>
        <taxon>Pseudomonadati</taxon>
        <taxon>Pseudomonadota</taxon>
        <taxon>Gammaproteobacteria</taxon>
        <taxon>Moraxellales</taxon>
        <taxon>Moraxellaceae</taxon>
        <taxon>Acinetobacter</taxon>
    </lineage>
</organism>
<dbReference type="STRING" id="1392540.P256_00065"/>
<comment type="caution">
    <text evidence="1">The sequence shown here is derived from an EMBL/GenBank/DDBJ whole genome shotgun (WGS) entry which is preliminary data.</text>
</comment>
<dbReference type="eggNOG" id="ENOG5030CXH">
    <property type="taxonomic scope" value="Bacteria"/>
</dbReference>
<dbReference type="HOGENOM" id="CLU_155032_0_0_6"/>
<evidence type="ECO:0000313" key="2">
    <source>
        <dbReference type="Proteomes" id="UP000023785"/>
    </source>
</evidence>
<evidence type="ECO:0000313" key="1">
    <source>
        <dbReference type="EMBL" id="ESK41080.1"/>
    </source>
</evidence>
<gene>
    <name evidence="1" type="ORF">P256_00065</name>
</gene>
<accession>V2TZ32</accession>
<dbReference type="EMBL" id="AYER01000001">
    <property type="protein sequence ID" value="ESK41080.1"/>
    <property type="molecule type" value="Genomic_DNA"/>
</dbReference>
<dbReference type="OrthoDB" id="6649503at2"/>
<keyword evidence="2" id="KW-1185">Reference proteome</keyword>
<dbReference type="Proteomes" id="UP000023785">
    <property type="component" value="Unassembled WGS sequence"/>
</dbReference>
<dbReference type="AlphaFoldDB" id="V2TZ32"/>
<dbReference type="PATRIC" id="fig|1392540.3.peg.62"/>
<sequence>MMTLTQAHTALLERVSQFTGIDQSRILYPQSKQPFTVPASGLWCSVDILASQSLISGIADSPQTRRTSIIQITCYARPNTGLNALNSLVDAWLSHLEYYQIEQLECLNGEVVQDENTDFVMRYIRVPYRIN</sequence>
<proteinExistence type="predicted"/>
<dbReference type="Gene3D" id="3.30.2000.20">
    <property type="match status" value="1"/>
</dbReference>
<protein>
    <submittedName>
        <fullName evidence="1">Uncharacterized protein</fullName>
    </submittedName>
</protein>